<proteinExistence type="predicted"/>
<name>A0ACB9P6Y4_BAUVA</name>
<comment type="caution">
    <text evidence="1">The sequence shown here is derived from an EMBL/GenBank/DDBJ whole genome shotgun (WGS) entry which is preliminary data.</text>
</comment>
<reference evidence="1 2" key="1">
    <citation type="journal article" date="2022" name="DNA Res.">
        <title>Chromosomal-level genome assembly of the orchid tree Bauhinia variegata (Leguminosae; Cercidoideae) supports the allotetraploid origin hypothesis of Bauhinia.</title>
        <authorList>
            <person name="Zhong Y."/>
            <person name="Chen Y."/>
            <person name="Zheng D."/>
            <person name="Pang J."/>
            <person name="Liu Y."/>
            <person name="Luo S."/>
            <person name="Meng S."/>
            <person name="Qian L."/>
            <person name="Wei D."/>
            <person name="Dai S."/>
            <person name="Zhou R."/>
        </authorList>
    </citation>
    <scope>NUCLEOTIDE SEQUENCE [LARGE SCALE GENOMIC DNA]</scope>
    <source>
        <strain evidence="1">BV-YZ2020</strain>
    </source>
</reference>
<evidence type="ECO:0000313" key="2">
    <source>
        <dbReference type="Proteomes" id="UP000828941"/>
    </source>
</evidence>
<sequence length="147" mass="16342">MDRNPIWVLFIVILLLFSVAHSEEEEVKKALVGFVEKLAAGNGNAQRYVSWELKFLLKLDVSDSNFSGELPPMNHITGLISSLAQNSMFSGEIPSFDFSNLEEFNVSNNNLHGPIPDVMGSSLQTAFLVILIYAEHNLEMPALLLPH</sequence>
<gene>
    <name evidence="1" type="ORF">L6164_011081</name>
</gene>
<accession>A0ACB9P6Y4</accession>
<dbReference type="EMBL" id="CM039430">
    <property type="protein sequence ID" value="KAI4343772.1"/>
    <property type="molecule type" value="Genomic_DNA"/>
</dbReference>
<dbReference type="Proteomes" id="UP000828941">
    <property type="component" value="Chromosome 5"/>
</dbReference>
<protein>
    <submittedName>
        <fullName evidence="1">Uncharacterized protein</fullName>
    </submittedName>
</protein>
<organism evidence="1 2">
    <name type="scientific">Bauhinia variegata</name>
    <name type="common">Purple orchid tree</name>
    <name type="synonym">Phanera variegata</name>
    <dbReference type="NCBI Taxonomy" id="167791"/>
    <lineage>
        <taxon>Eukaryota</taxon>
        <taxon>Viridiplantae</taxon>
        <taxon>Streptophyta</taxon>
        <taxon>Embryophyta</taxon>
        <taxon>Tracheophyta</taxon>
        <taxon>Spermatophyta</taxon>
        <taxon>Magnoliopsida</taxon>
        <taxon>eudicotyledons</taxon>
        <taxon>Gunneridae</taxon>
        <taxon>Pentapetalae</taxon>
        <taxon>rosids</taxon>
        <taxon>fabids</taxon>
        <taxon>Fabales</taxon>
        <taxon>Fabaceae</taxon>
        <taxon>Cercidoideae</taxon>
        <taxon>Cercideae</taxon>
        <taxon>Bauhiniinae</taxon>
        <taxon>Bauhinia</taxon>
    </lineage>
</organism>
<evidence type="ECO:0000313" key="1">
    <source>
        <dbReference type="EMBL" id="KAI4343772.1"/>
    </source>
</evidence>
<keyword evidence="2" id="KW-1185">Reference proteome</keyword>